<evidence type="ECO:0000256" key="4">
    <source>
        <dbReference type="ARBA" id="ARBA00023136"/>
    </source>
</evidence>
<feature type="transmembrane region" description="Helical" evidence="5">
    <location>
        <begin position="272"/>
        <end position="293"/>
    </location>
</feature>
<accession>A0ABP9SC82</accession>
<dbReference type="InterPro" id="IPR051788">
    <property type="entry name" value="MFS_Transporter"/>
</dbReference>
<dbReference type="InterPro" id="IPR036259">
    <property type="entry name" value="MFS_trans_sf"/>
</dbReference>
<evidence type="ECO:0000256" key="1">
    <source>
        <dbReference type="ARBA" id="ARBA00004651"/>
    </source>
</evidence>
<dbReference type="Pfam" id="PF07690">
    <property type="entry name" value="MFS_1"/>
    <property type="match status" value="2"/>
</dbReference>
<feature type="transmembrane region" description="Helical" evidence="5">
    <location>
        <begin position="244"/>
        <end position="265"/>
    </location>
</feature>
<dbReference type="InterPro" id="IPR011701">
    <property type="entry name" value="MFS"/>
</dbReference>
<dbReference type="InterPro" id="IPR020846">
    <property type="entry name" value="MFS_dom"/>
</dbReference>
<keyword evidence="3 5" id="KW-1133">Transmembrane helix</keyword>
<feature type="transmembrane region" description="Helical" evidence="5">
    <location>
        <begin position="299"/>
        <end position="320"/>
    </location>
</feature>
<sequence length="402" mass="40972">MPIEQRDRRARLGAAGAYFVQGLCFAGLVTRVPALQDHFHFTDGQLTLILLIVPVVAGVGSVLAGVLAPRIGSSPVLRVAGPLVCVAMTGAGFAPDRAVLYLSVSVFGLALGAVDATVNMQGVAVQERYGRSILVSFHGVWSIGGILGSLANAGAGRLHVHLGPNLGVIALVGLVFAILAGPLQYRRGEAAALAVDRPEDAPPPRIPWTPIVLIGLAVMMMYIADSATSNWSAKYLQDALRASSSVAPLGLAGYLLCQMLGRLVADWPVRRFGPVLPVAAGALVGAAGMGLVAVAPAPWLAIAGFAIVGLGLCVVVPQSFSAAGALDPTGSGVAIARVNLFNYAGFVVGAGLIGVVNQAAGLRWAFAVPALLCLAVIGLAPSFRVAAPGTDAVRPPEEAPVS</sequence>
<gene>
    <name evidence="7" type="ORF">GCM10023322_53950</name>
</gene>
<comment type="caution">
    <text evidence="7">The sequence shown here is derived from an EMBL/GenBank/DDBJ whole genome shotgun (WGS) entry which is preliminary data.</text>
</comment>
<keyword evidence="2 5" id="KW-0812">Transmembrane</keyword>
<feature type="transmembrane region" description="Helical" evidence="5">
    <location>
        <begin position="166"/>
        <end position="185"/>
    </location>
</feature>
<dbReference type="PANTHER" id="PTHR23514">
    <property type="entry name" value="BYPASS OF STOP CODON PROTEIN 6"/>
    <property type="match status" value="1"/>
</dbReference>
<dbReference type="PROSITE" id="PS50850">
    <property type="entry name" value="MFS"/>
    <property type="match status" value="1"/>
</dbReference>
<evidence type="ECO:0000259" key="6">
    <source>
        <dbReference type="PROSITE" id="PS50850"/>
    </source>
</evidence>
<evidence type="ECO:0000256" key="2">
    <source>
        <dbReference type="ARBA" id="ARBA00022692"/>
    </source>
</evidence>
<feature type="transmembrane region" description="Helical" evidence="5">
    <location>
        <begin position="75"/>
        <end position="94"/>
    </location>
</feature>
<feature type="domain" description="Major facilitator superfamily (MFS) profile" evidence="6">
    <location>
        <begin position="10"/>
        <end position="390"/>
    </location>
</feature>
<keyword evidence="8" id="KW-1185">Reference proteome</keyword>
<organism evidence="7 8">
    <name type="scientific">Rugosimonospora acidiphila</name>
    <dbReference type="NCBI Taxonomy" id="556531"/>
    <lineage>
        <taxon>Bacteria</taxon>
        <taxon>Bacillati</taxon>
        <taxon>Actinomycetota</taxon>
        <taxon>Actinomycetes</taxon>
        <taxon>Micromonosporales</taxon>
        <taxon>Micromonosporaceae</taxon>
        <taxon>Rugosimonospora</taxon>
    </lineage>
</organism>
<feature type="transmembrane region" description="Helical" evidence="5">
    <location>
        <begin position="366"/>
        <end position="387"/>
    </location>
</feature>
<feature type="transmembrane region" description="Helical" evidence="5">
    <location>
        <begin position="340"/>
        <end position="360"/>
    </location>
</feature>
<reference evidence="8" key="1">
    <citation type="journal article" date="2019" name="Int. J. Syst. Evol. Microbiol.">
        <title>The Global Catalogue of Microorganisms (GCM) 10K type strain sequencing project: providing services to taxonomists for standard genome sequencing and annotation.</title>
        <authorList>
            <consortium name="The Broad Institute Genomics Platform"/>
            <consortium name="The Broad Institute Genome Sequencing Center for Infectious Disease"/>
            <person name="Wu L."/>
            <person name="Ma J."/>
        </authorList>
    </citation>
    <scope>NUCLEOTIDE SEQUENCE [LARGE SCALE GENOMIC DNA]</scope>
    <source>
        <strain evidence="8">JCM 18304</strain>
    </source>
</reference>
<feature type="transmembrane region" description="Helical" evidence="5">
    <location>
        <begin position="100"/>
        <end position="120"/>
    </location>
</feature>
<evidence type="ECO:0000313" key="8">
    <source>
        <dbReference type="Proteomes" id="UP001501570"/>
    </source>
</evidence>
<dbReference type="RefSeq" id="WP_345634189.1">
    <property type="nucleotide sequence ID" value="NZ_BAABJQ010000018.1"/>
</dbReference>
<dbReference type="SUPFAM" id="SSF103473">
    <property type="entry name" value="MFS general substrate transporter"/>
    <property type="match status" value="1"/>
</dbReference>
<evidence type="ECO:0000256" key="5">
    <source>
        <dbReference type="SAM" id="Phobius"/>
    </source>
</evidence>
<comment type="subcellular location">
    <subcellularLocation>
        <location evidence="1">Cell membrane</location>
        <topology evidence="1">Multi-pass membrane protein</topology>
    </subcellularLocation>
</comment>
<dbReference type="CDD" id="cd17393">
    <property type="entry name" value="MFS_MosC_like"/>
    <property type="match status" value="1"/>
</dbReference>
<feature type="transmembrane region" description="Helical" evidence="5">
    <location>
        <begin position="46"/>
        <end position="68"/>
    </location>
</feature>
<protein>
    <submittedName>
        <fullName evidence="7">MFS transporter</fullName>
    </submittedName>
</protein>
<feature type="transmembrane region" description="Helical" evidence="5">
    <location>
        <begin position="12"/>
        <end position="34"/>
    </location>
</feature>
<dbReference type="Proteomes" id="UP001501570">
    <property type="component" value="Unassembled WGS sequence"/>
</dbReference>
<name>A0ABP9SC82_9ACTN</name>
<proteinExistence type="predicted"/>
<dbReference type="PANTHER" id="PTHR23514:SF13">
    <property type="entry name" value="INNER MEMBRANE PROTEIN YBJJ"/>
    <property type="match status" value="1"/>
</dbReference>
<evidence type="ECO:0000256" key="3">
    <source>
        <dbReference type="ARBA" id="ARBA00022989"/>
    </source>
</evidence>
<dbReference type="EMBL" id="BAABJQ010000018">
    <property type="protein sequence ID" value="GAA5193039.1"/>
    <property type="molecule type" value="Genomic_DNA"/>
</dbReference>
<feature type="transmembrane region" description="Helical" evidence="5">
    <location>
        <begin position="206"/>
        <end position="224"/>
    </location>
</feature>
<dbReference type="Gene3D" id="1.20.1250.20">
    <property type="entry name" value="MFS general substrate transporter like domains"/>
    <property type="match status" value="2"/>
</dbReference>
<keyword evidence="4 5" id="KW-0472">Membrane</keyword>
<evidence type="ECO:0000313" key="7">
    <source>
        <dbReference type="EMBL" id="GAA5193039.1"/>
    </source>
</evidence>
<feature type="transmembrane region" description="Helical" evidence="5">
    <location>
        <begin position="132"/>
        <end position="154"/>
    </location>
</feature>